<feature type="compositionally biased region" description="Low complexity" evidence="5">
    <location>
        <begin position="144"/>
        <end position="158"/>
    </location>
</feature>
<dbReference type="Gene3D" id="2.10.110.10">
    <property type="entry name" value="Cysteine Rich Protein"/>
    <property type="match status" value="1"/>
</dbReference>
<feature type="compositionally biased region" description="Basic and acidic residues" evidence="5">
    <location>
        <begin position="442"/>
        <end position="460"/>
    </location>
</feature>
<feature type="compositionally biased region" description="Polar residues" evidence="5">
    <location>
        <begin position="612"/>
        <end position="633"/>
    </location>
</feature>
<feature type="region of interest" description="Disordered" evidence="5">
    <location>
        <begin position="395"/>
        <end position="424"/>
    </location>
</feature>
<dbReference type="GeneTree" id="ENSGT00940000158313"/>
<feature type="domain" description="LIM zinc-binding" evidence="6">
    <location>
        <begin position="316"/>
        <end position="376"/>
    </location>
</feature>
<evidence type="ECO:0000256" key="1">
    <source>
        <dbReference type="ARBA" id="ARBA00022723"/>
    </source>
</evidence>
<dbReference type="OrthoDB" id="6129702at2759"/>
<evidence type="ECO:0000259" key="6">
    <source>
        <dbReference type="PROSITE" id="PS50023"/>
    </source>
</evidence>
<dbReference type="PROSITE" id="PS50023">
    <property type="entry name" value="LIM_DOMAIN_2"/>
    <property type="match status" value="1"/>
</dbReference>
<keyword evidence="3 4" id="KW-0440">LIM domain</keyword>
<dbReference type="Proteomes" id="UP000694397">
    <property type="component" value="Chromosome 19"/>
</dbReference>
<sequence length="681" mass="74875">MEANPFSRRQWASQSLRVTAKEISLVGARGKSNAIAERFSKYQKAAEEVNSDRWKAAVDDVPPTLRSGNLSVLKKRWEQPPFPDQPAPSSPASPSRQPDADPPGEQQAAAGADGQTQEGELIMERVQHRWAGTEEEEEEEESRPSAVPSSPISRPSVPLNSLKMMFEKGEDIHSKVSKGPVRTSGINIYSEEMDHLGDKGLLDGVTSPDRLVETTPLRDRMAKYQAAVSKQDSHTPMQSSDQMEMEIRSHNLKQKENVPPGTGDLSLISGSASRKCSGTDGPGAPVEPSDSASPLCLSQDSAHAKVPRKFNLPVRESCVSCLKTVYPLERLVANQQVYHSACFRCTHCNTKLSIGNYASLHSNVYCKPHFSQLFKAKGNYDEGFGHRPHKELWTARGEGAEDDTVDQAKRPEPEDKLSSPSVEESPLVKVNVLTATLEERAQTMTKSDRASSEKPMETRRLKISWPPSPEGEKVSPGFAAAAEGGLVRPFRAKWPPEADSEPVTAPLSPERSELTNLRRSSSLKERSQPFSLATPSPAPREFQLLTGSTEPRQGSLGRGEGDMADDSVPNGQICWEEMAQQEKEERGAGQGGDQEEEAVEQEDEDEEMDEQLSPSECQTFCSNGPASPTPSKESAQKRASQDVGFWDGEEAEEAGEEVSVEEMIKRNRYYEDDEEGDEPDD</sequence>
<evidence type="ECO:0000256" key="3">
    <source>
        <dbReference type="ARBA" id="ARBA00023038"/>
    </source>
</evidence>
<feature type="compositionally biased region" description="Low complexity" evidence="5">
    <location>
        <begin position="92"/>
        <end position="120"/>
    </location>
</feature>
<evidence type="ECO:0000256" key="5">
    <source>
        <dbReference type="SAM" id="MobiDB-lite"/>
    </source>
</evidence>
<dbReference type="SMART" id="SM00132">
    <property type="entry name" value="LIM"/>
    <property type="match status" value="1"/>
</dbReference>
<gene>
    <name evidence="7" type="primary">lima1a</name>
</gene>
<keyword evidence="2 4" id="KW-0862">Zinc</keyword>
<evidence type="ECO:0000313" key="7">
    <source>
        <dbReference type="Ensembl" id="ENSSFOP00015012002.2"/>
    </source>
</evidence>
<dbReference type="Ensembl" id="ENSSFOT00015012153.2">
    <property type="protein sequence ID" value="ENSSFOP00015012002.2"/>
    <property type="gene ID" value="ENSSFOG00015007763.2"/>
</dbReference>
<dbReference type="PANTHER" id="PTHR24206">
    <property type="entry name" value="OS06G0237300 PROTEIN"/>
    <property type="match status" value="1"/>
</dbReference>
<feature type="compositionally biased region" description="Basic and acidic residues" evidence="5">
    <location>
        <begin position="406"/>
        <end position="417"/>
    </location>
</feature>
<name>A0A8C9RAL0_SCLFO</name>
<dbReference type="RefSeq" id="XP_018616022.2">
    <property type="nucleotide sequence ID" value="XM_018760506.2"/>
</dbReference>
<keyword evidence="8" id="KW-1185">Reference proteome</keyword>
<dbReference type="GeneID" id="108939294"/>
<evidence type="ECO:0000256" key="4">
    <source>
        <dbReference type="PROSITE-ProRule" id="PRU00125"/>
    </source>
</evidence>
<feature type="region of interest" description="Disordered" evidence="5">
    <location>
        <begin position="50"/>
        <end position="159"/>
    </location>
</feature>
<dbReference type="SUPFAM" id="SSF57716">
    <property type="entry name" value="Glucocorticoid receptor-like (DNA-binding domain)"/>
    <property type="match status" value="2"/>
</dbReference>
<reference evidence="7 8" key="1">
    <citation type="submission" date="2019-04" db="EMBL/GenBank/DDBJ databases">
        <authorList>
            <consortium name="Wellcome Sanger Institute Data Sharing"/>
        </authorList>
    </citation>
    <scope>NUCLEOTIDE SEQUENCE [LARGE SCALE GENOMIC DNA]</scope>
</reference>
<evidence type="ECO:0000256" key="2">
    <source>
        <dbReference type="ARBA" id="ARBA00022833"/>
    </source>
</evidence>
<organism evidence="7 8">
    <name type="scientific">Scleropages formosus</name>
    <name type="common">Asian bonytongue</name>
    <name type="synonym">Osteoglossum formosum</name>
    <dbReference type="NCBI Taxonomy" id="113540"/>
    <lineage>
        <taxon>Eukaryota</taxon>
        <taxon>Metazoa</taxon>
        <taxon>Chordata</taxon>
        <taxon>Craniata</taxon>
        <taxon>Vertebrata</taxon>
        <taxon>Euteleostomi</taxon>
        <taxon>Actinopterygii</taxon>
        <taxon>Neopterygii</taxon>
        <taxon>Teleostei</taxon>
        <taxon>Osteoglossocephala</taxon>
        <taxon>Osteoglossomorpha</taxon>
        <taxon>Osteoglossiformes</taxon>
        <taxon>Osteoglossidae</taxon>
        <taxon>Scleropages</taxon>
    </lineage>
</organism>
<feature type="region of interest" description="Disordered" evidence="5">
    <location>
        <begin position="442"/>
        <end position="475"/>
    </location>
</feature>
<dbReference type="InterPro" id="IPR001781">
    <property type="entry name" value="Znf_LIM"/>
</dbReference>
<dbReference type="CDD" id="cd09485">
    <property type="entry name" value="LIM_Eplin_alpha_beta"/>
    <property type="match status" value="1"/>
</dbReference>
<dbReference type="AlphaFoldDB" id="A0A8C9RAL0"/>
<evidence type="ECO:0000313" key="8">
    <source>
        <dbReference type="Proteomes" id="UP000694397"/>
    </source>
</evidence>
<dbReference type="InterPro" id="IPR028740">
    <property type="entry name" value="EPLIN_Lim_dom"/>
</dbReference>
<feature type="region of interest" description="Disordered" evidence="5">
    <location>
        <begin position="492"/>
        <end position="681"/>
    </location>
</feature>
<feature type="compositionally biased region" description="Acidic residues" evidence="5">
    <location>
        <begin position="647"/>
        <end position="660"/>
    </location>
</feature>
<dbReference type="PROSITE" id="PS00478">
    <property type="entry name" value="LIM_DOMAIN_1"/>
    <property type="match status" value="1"/>
</dbReference>
<dbReference type="FunFam" id="2.10.110.10:FF:000002">
    <property type="entry name" value="LIM domain and actin-binding 1"/>
    <property type="match status" value="1"/>
</dbReference>
<reference evidence="7" key="2">
    <citation type="submission" date="2025-08" db="UniProtKB">
        <authorList>
            <consortium name="Ensembl"/>
        </authorList>
    </citation>
    <scope>IDENTIFICATION</scope>
</reference>
<keyword evidence="1 4" id="KW-0479">Metal-binding</keyword>
<feature type="region of interest" description="Disordered" evidence="5">
    <location>
        <begin position="252"/>
        <end position="296"/>
    </location>
</feature>
<dbReference type="Pfam" id="PF00412">
    <property type="entry name" value="LIM"/>
    <property type="match status" value="1"/>
</dbReference>
<feature type="compositionally biased region" description="Pro residues" evidence="5">
    <location>
        <begin position="80"/>
        <end position="91"/>
    </location>
</feature>
<protein>
    <submittedName>
        <fullName evidence="7">LIM domain and actin-binding protein 1-like</fullName>
    </submittedName>
</protein>
<accession>A0A8C9RAL0</accession>
<feature type="compositionally biased region" description="Acidic residues" evidence="5">
    <location>
        <begin position="593"/>
        <end position="610"/>
    </location>
</feature>
<feature type="compositionally biased region" description="Acidic residues" evidence="5">
    <location>
        <begin position="671"/>
        <end position="681"/>
    </location>
</feature>
<reference evidence="7" key="3">
    <citation type="submission" date="2025-09" db="UniProtKB">
        <authorList>
            <consortium name="Ensembl"/>
        </authorList>
    </citation>
    <scope>IDENTIFICATION</scope>
</reference>
<proteinExistence type="predicted"/>
<dbReference type="GO" id="GO:0046872">
    <property type="term" value="F:metal ion binding"/>
    <property type="evidence" value="ECO:0007669"/>
    <property type="project" value="UniProtKB-KW"/>
</dbReference>